<protein>
    <recommendedName>
        <fullName evidence="3">Transposase</fullName>
    </recommendedName>
</protein>
<organism evidence="1 2">
    <name type="scientific">Bifidobacterium adolescentis</name>
    <dbReference type="NCBI Taxonomy" id="1680"/>
    <lineage>
        <taxon>Bacteria</taxon>
        <taxon>Bacillati</taxon>
        <taxon>Actinomycetota</taxon>
        <taxon>Actinomycetes</taxon>
        <taxon>Bifidobacteriales</taxon>
        <taxon>Bifidobacteriaceae</taxon>
        <taxon>Bifidobacterium</taxon>
    </lineage>
</organism>
<evidence type="ECO:0008006" key="3">
    <source>
        <dbReference type="Google" id="ProtNLM"/>
    </source>
</evidence>
<evidence type="ECO:0000313" key="2">
    <source>
        <dbReference type="Proteomes" id="UP001206013"/>
    </source>
</evidence>
<accession>A0AAW5K2Y1</accession>
<dbReference type="RefSeq" id="WP_256134575.1">
    <property type="nucleotide sequence ID" value="NZ_JANFYM010000010.1"/>
</dbReference>
<sequence>MWSKSIEYYGVTLLEKENGITDEELGEWVERKTVRQQRRIEGDK</sequence>
<reference evidence="1" key="1">
    <citation type="submission" date="2022-06" db="EMBL/GenBank/DDBJ databases">
        <title>Isolation of gut microbiota from human fecal samples.</title>
        <authorList>
            <person name="Pamer E.G."/>
            <person name="Barat B."/>
            <person name="Waligurski E."/>
            <person name="Medina S."/>
            <person name="Paddock L."/>
            <person name="Mostad J."/>
        </authorList>
    </citation>
    <scope>NUCLEOTIDE SEQUENCE</scope>
    <source>
        <strain evidence="1">SL.1.01</strain>
    </source>
</reference>
<name>A0AAW5K2Y1_BIFAD</name>
<gene>
    <name evidence="1" type="ORF">NE692_08780</name>
</gene>
<dbReference type="AlphaFoldDB" id="A0AAW5K2Y1"/>
<evidence type="ECO:0000313" key="1">
    <source>
        <dbReference type="EMBL" id="MCQ4793552.1"/>
    </source>
</evidence>
<dbReference type="EMBL" id="JANFYM010000010">
    <property type="protein sequence ID" value="MCQ4793552.1"/>
    <property type="molecule type" value="Genomic_DNA"/>
</dbReference>
<proteinExistence type="predicted"/>
<comment type="caution">
    <text evidence="1">The sequence shown here is derived from an EMBL/GenBank/DDBJ whole genome shotgun (WGS) entry which is preliminary data.</text>
</comment>
<dbReference type="Proteomes" id="UP001206013">
    <property type="component" value="Unassembled WGS sequence"/>
</dbReference>